<dbReference type="EMBL" id="JBHUEO010000005">
    <property type="protein sequence ID" value="MFD1705940.1"/>
    <property type="molecule type" value="Genomic_DNA"/>
</dbReference>
<evidence type="ECO:0000313" key="1">
    <source>
        <dbReference type="EMBL" id="MFD1705940.1"/>
    </source>
</evidence>
<evidence type="ECO:0000313" key="2">
    <source>
        <dbReference type="Proteomes" id="UP001597301"/>
    </source>
</evidence>
<keyword evidence="2" id="KW-1185">Reference proteome</keyword>
<protein>
    <submittedName>
        <fullName evidence="1">Uncharacterized protein</fullName>
    </submittedName>
</protein>
<proteinExistence type="predicted"/>
<accession>A0ABW4KIB8</accession>
<dbReference type="Proteomes" id="UP001597301">
    <property type="component" value="Unassembled WGS sequence"/>
</dbReference>
<gene>
    <name evidence="1" type="ORF">ACFSCZ_04130</name>
</gene>
<name>A0ABW4KIB8_9BACI</name>
<organism evidence="1 2">
    <name type="scientific">Siminovitchia sediminis</name>
    <dbReference type="NCBI Taxonomy" id="1274353"/>
    <lineage>
        <taxon>Bacteria</taxon>
        <taxon>Bacillati</taxon>
        <taxon>Bacillota</taxon>
        <taxon>Bacilli</taxon>
        <taxon>Bacillales</taxon>
        <taxon>Bacillaceae</taxon>
        <taxon>Siminovitchia</taxon>
    </lineage>
</organism>
<comment type="caution">
    <text evidence="1">The sequence shown here is derived from an EMBL/GenBank/DDBJ whole genome shotgun (WGS) entry which is preliminary data.</text>
</comment>
<sequence length="68" mass="7877">MQKKMSVYLRQFAMDPLPASQRAIGTDEQNLHDWLDPLIDEMTITGEFESLRELDGIKGREACRHVMI</sequence>
<reference evidence="2" key="1">
    <citation type="journal article" date="2019" name="Int. J. Syst. Evol. Microbiol.">
        <title>The Global Catalogue of Microorganisms (GCM) 10K type strain sequencing project: providing services to taxonomists for standard genome sequencing and annotation.</title>
        <authorList>
            <consortium name="The Broad Institute Genomics Platform"/>
            <consortium name="The Broad Institute Genome Sequencing Center for Infectious Disease"/>
            <person name="Wu L."/>
            <person name="Ma J."/>
        </authorList>
    </citation>
    <scope>NUCLEOTIDE SEQUENCE [LARGE SCALE GENOMIC DNA]</scope>
    <source>
        <strain evidence="2">CGMCC 1.12295</strain>
    </source>
</reference>